<feature type="region of interest" description="Disordered" evidence="1">
    <location>
        <begin position="472"/>
        <end position="547"/>
    </location>
</feature>
<organism evidence="2 3">
    <name type="scientific">Dryococelus australis</name>
    <dbReference type="NCBI Taxonomy" id="614101"/>
    <lineage>
        <taxon>Eukaryota</taxon>
        <taxon>Metazoa</taxon>
        <taxon>Ecdysozoa</taxon>
        <taxon>Arthropoda</taxon>
        <taxon>Hexapoda</taxon>
        <taxon>Insecta</taxon>
        <taxon>Pterygota</taxon>
        <taxon>Neoptera</taxon>
        <taxon>Polyneoptera</taxon>
        <taxon>Phasmatodea</taxon>
        <taxon>Verophasmatodea</taxon>
        <taxon>Anareolatae</taxon>
        <taxon>Phasmatidae</taxon>
        <taxon>Eurycanthinae</taxon>
        <taxon>Dryococelus</taxon>
    </lineage>
</organism>
<dbReference type="Proteomes" id="UP001159363">
    <property type="component" value="Chromosome 11"/>
</dbReference>
<evidence type="ECO:0000256" key="1">
    <source>
        <dbReference type="SAM" id="MobiDB-lite"/>
    </source>
</evidence>
<proteinExistence type="predicted"/>
<dbReference type="EMBL" id="JARBHB010000012">
    <property type="protein sequence ID" value="KAJ8871829.1"/>
    <property type="molecule type" value="Genomic_DNA"/>
</dbReference>
<feature type="region of interest" description="Disordered" evidence="1">
    <location>
        <begin position="410"/>
        <end position="438"/>
    </location>
</feature>
<feature type="compositionally biased region" description="Basic and acidic residues" evidence="1">
    <location>
        <begin position="410"/>
        <end position="421"/>
    </location>
</feature>
<keyword evidence="3" id="KW-1185">Reference proteome</keyword>
<comment type="caution">
    <text evidence="2">The sequence shown here is derived from an EMBL/GenBank/DDBJ whole genome shotgun (WGS) entry which is preliminary data.</text>
</comment>
<evidence type="ECO:0000313" key="3">
    <source>
        <dbReference type="Proteomes" id="UP001159363"/>
    </source>
</evidence>
<evidence type="ECO:0000313" key="2">
    <source>
        <dbReference type="EMBL" id="KAJ8871829.1"/>
    </source>
</evidence>
<reference evidence="2 3" key="1">
    <citation type="submission" date="2023-02" db="EMBL/GenBank/DDBJ databases">
        <title>LHISI_Scaffold_Assembly.</title>
        <authorList>
            <person name="Stuart O.P."/>
            <person name="Cleave R."/>
            <person name="Magrath M.J.L."/>
            <person name="Mikheyev A.S."/>
        </authorList>
    </citation>
    <scope>NUCLEOTIDE SEQUENCE [LARGE SCALE GENOMIC DNA]</scope>
    <source>
        <strain evidence="2">Daus_M_001</strain>
        <tissue evidence="2">Leg muscle</tissue>
    </source>
</reference>
<feature type="compositionally biased region" description="Low complexity" evidence="1">
    <location>
        <begin position="482"/>
        <end position="492"/>
    </location>
</feature>
<name>A0ABQ9GII3_9NEOP</name>
<accession>A0ABQ9GII3</accession>
<protein>
    <submittedName>
        <fullName evidence="2">Uncharacterized protein</fullName>
    </submittedName>
</protein>
<sequence>MCTDKQRLAVPTYLEFKVVSVQALPACHPSFVRLRVIQLVLHASTRQGASSFHVRPAAWEDQQNEYVRSPLAALLDTDSGIMLTRRYRPVRGRVRRLSTSDQQPGKINRMSMQGASSFHVRPAAWEDQQNEYVRSPLAALLDTDSGIMLTRRYRPVRGRVRRLSTSDQQPGKINRMSMSFTKGNIDEQKWEIPLLKGCNPVNVRNSHRYNHRDTRGNGKQELTFALGPTVKESAKVSAMRVEAMREFMRMPGSPLALPHYWASDVQNFYNQAATLRPEGMAGFYCVSGLRLLGREIMQGDMHRGRETAPGLGGRPRAVPRRFLESNPDLAARSVEVNRYPPQRTDCNCEAKLRASFSKERNGGISWKYNFSMAPEKLEITANGVYFTSYFECGTYIDVFKTIRSSAVSKGREKREIPEKTHRPAASIPTCENPGSDPAGNKTRFALVGGCSSLETTLPRPPRNVARKDVFATRADGDRARPTTTEGECGCTGRQAGSRGPAREINRRLGSRHKQSRLAAGPESDLASRRHVEKGSPRGGKTTPSTFPTTILARCAPTSQLAGRQIPVPAEQPPFPYPPLTCPQFYQVGPRRKIDVASLWFHSGHTCTRLIFGYGKRVLRVRALQIVTRRFLFDVKIWNYFPPFVAHSARCMSLTVPVKTYPGRSGDFFPKVDFKSALLIAVYCKKCANLSPRHMNLAATVRPAKMAGGQEGAMLRGPGRARLRGVEGAHSTHCSGARNFSWWGLATVAKISAVRITKVVNEQLAFSLLPTFRPWIKQSLARSHGYNGLRTAWCSLSSHTMYAAITLTRTLCGNKDIETLCD</sequence>
<feature type="compositionally biased region" description="Basic and acidic residues" evidence="1">
    <location>
        <begin position="525"/>
        <end position="535"/>
    </location>
</feature>
<gene>
    <name evidence="2" type="ORF">PR048_028169</name>
</gene>